<evidence type="ECO:0000313" key="2">
    <source>
        <dbReference type="EMBL" id="KAF7328755.1"/>
    </source>
</evidence>
<dbReference type="AlphaFoldDB" id="A0A8H6U302"/>
<name>A0A8H6U302_9AGAR</name>
<proteinExistence type="predicted"/>
<keyword evidence="3" id="KW-1185">Reference proteome</keyword>
<dbReference type="EMBL" id="JACAZI010000034">
    <property type="protein sequence ID" value="KAF7328755.1"/>
    <property type="molecule type" value="Genomic_DNA"/>
</dbReference>
<dbReference type="Proteomes" id="UP000620124">
    <property type="component" value="Unassembled WGS sequence"/>
</dbReference>
<protein>
    <submittedName>
        <fullName evidence="2">F-box domain-containing protein</fullName>
    </submittedName>
</protein>
<dbReference type="SUPFAM" id="SSF52047">
    <property type="entry name" value="RNI-like"/>
    <property type="match status" value="1"/>
</dbReference>
<dbReference type="Gene3D" id="3.80.10.10">
    <property type="entry name" value="Ribonuclease Inhibitor"/>
    <property type="match status" value="1"/>
</dbReference>
<gene>
    <name evidence="2" type="ORF">MVEN_02504200</name>
</gene>
<accession>A0A8H6U302</accession>
<dbReference type="OrthoDB" id="2840257at2759"/>
<feature type="coiled-coil region" evidence="1">
    <location>
        <begin position="3"/>
        <end position="30"/>
    </location>
</feature>
<reference evidence="2" key="1">
    <citation type="submission" date="2020-05" db="EMBL/GenBank/DDBJ databases">
        <title>Mycena genomes resolve the evolution of fungal bioluminescence.</title>
        <authorList>
            <person name="Tsai I.J."/>
        </authorList>
    </citation>
    <scope>NUCLEOTIDE SEQUENCE</scope>
    <source>
        <strain evidence="2">CCC161011</strain>
    </source>
</reference>
<organism evidence="2 3">
    <name type="scientific">Mycena venus</name>
    <dbReference type="NCBI Taxonomy" id="2733690"/>
    <lineage>
        <taxon>Eukaryota</taxon>
        <taxon>Fungi</taxon>
        <taxon>Dikarya</taxon>
        <taxon>Basidiomycota</taxon>
        <taxon>Agaricomycotina</taxon>
        <taxon>Agaricomycetes</taxon>
        <taxon>Agaricomycetidae</taxon>
        <taxon>Agaricales</taxon>
        <taxon>Marasmiineae</taxon>
        <taxon>Mycenaceae</taxon>
        <taxon>Mycena</taxon>
    </lineage>
</organism>
<evidence type="ECO:0000256" key="1">
    <source>
        <dbReference type="SAM" id="Coils"/>
    </source>
</evidence>
<comment type="caution">
    <text evidence="2">The sequence shown here is derived from an EMBL/GenBank/DDBJ whole genome shotgun (WGS) entry which is preliminary data.</text>
</comment>
<sequence>MSVQELRRKIEKLSSEIDIQKKLLATLERDKILFQRQLNAVLDPVARLPLEISSEIFLQSLAPFPEPGAHNTPMLLLSICHAWSNIALSTPSLWAVIDIVLPRAECFQEVLKIWLRRARNCPLSISLRGDLQDPSVLAIAKIIWQHEQRLRSLRICADEEIREDDDRLVDLFVGVSTPESLPLLETLTIRGRIDEWDFSGSQILNLLRLAPNLQECVFLDVEPVYHLDFEAEKLVLPNLRRLTFGTCTESPNSDDDLLKCLSLPGLEALSVSLQYVSADDLFSFFERSSPPLRELVLGRGYKSRGVVRLDQSLRLVPSLIFFDVWCPNSALMRELFASLEDSSFLPNLRNLTIHYLDVSDISDSSWETLLLALLARRNQLQVLRLELDEHAPPAGVLASMKELVADGMQIYMGTEECNFIVT</sequence>
<keyword evidence="1" id="KW-0175">Coiled coil</keyword>
<dbReference type="InterPro" id="IPR032675">
    <property type="entry name" value="LRR_dom_sf"/>
</dbReference>
<evidence type="ECO:0000313" key="3">
    <source>
        <dbReference type="Proteomes" id="UP000620124"/>
    </source>
</evidence>